<dbReference type="Proteomes" id="UP000308600">
    <property type="component" value="Unassembled WGS sequence"/>
</dbReference>
<gene>
    <name evidence="1" type="ORF">BDN72DRAFT_465579</name>
</gene>
<evidence type="ECO:0000313" key="1">
    <source>
        <dbReference type="EMBL" id="TFK61362.1"/>
    </source>
</evidence>
<reference evidence="1 2" key="1">
    <citation type="journal article" date="2019" name="Nat. Ecol. Evol.">
        <title>Megaphylogeny resolves global patterns of mushroom evolution.</title>
        <authorList>
            <person name="Varga T."/>
            <person name="Krizsan K."/>
            <person name="Foldi C."/>
            <person name="Dima B."/>
            <person name="Sanchez-Garcia M."/>
            <person name="Sanchez-Ramirez S."/>
            <person name="Szollosi G.J."/>
            <person name="Szarkandi J.G."/>
            <person name="Papp V."/>
            <person name="Albert L."/>
            <person name="Andreopoulos W."/>
            <person name="Angelini C."/>
            <person name="Antonin V."/>
            <person name="Barry K.W."/>
            <person name="Bougher N.L."/>
            <person name="Buchanan P."/>
            <person name="Buyck B."/>
            <person name="Bense V."/>
            <person name="Catcheside P."/>
            <person name="Chovatia M."/>
            <person name="Cooper J."/>
            <person name="Damon W."/>
            <person name="Desjardin D."/>
            <person name="Finy P."/>
            <person name="Geml J."/>
            <person name="Haridas S."/>
            <person name="Hughes K."/>
            <person name="Justo A."/>
            <person name="Karasinski D."/>
            <person name="Kautmanova I."/>
            <person name="Kiss B."/>
            <person name="Kocsube S."/>
            <person name="Kotiranta H."/>
            <person name="LaButti K.M."/>
            <person name="Lechner B.E."/>
            <person name="Liimatainen K."/>
            <person name="Lipzen A."/>
            <person name="Lukacs Z."/>
            <person name="Mihaltcheva S."/>
            <person name="Morgado L.N."/>
            <person name="Niskanen T."/>
            <person name="Noordeloos M.E."/>
            <person name="Ohm R.A."/>
            <person name="Ortiz-Santana B."/>
            <person name="Ovrebo C."/>
            <person name="Racz N."/>
            <person name="Riley R."/>
            <person name="Savchenko A."/>
            <person name="Shiryaev A."/>
            <person name="Soop K."/>
            <person name="Spirin V."/>
            <person name="Szebenyi C."/>
            <person name="Tomsovsky M."/>
            <person name="Tulloss R.E."/>
            <person name="Uehling J."/>
            <person name="Grigoriev I.V."/>
            <person name="Vagvolgyi C."/>
            <person name="Papp T."/>
            <person name="Martin F.M."/>
            <person name="Miettinen O."/>
            <person name="Hibbett D.S."/>
            <person name="Nagy L.G."/>
        </authorList>
    </citation>
    <scope>NUCLEOTIDE SEQUENCE [LARGE SCALE GENOMIC DNA]</scope>
    <source>
        <strain evidence="1 2">NL-1719</strain>
    </source>
</reference>
<protein>
    <submittedName>
        <fullName evidence="1">Acetyl-CoA synthetase-like protein</fullName>
    </submittedName>
</protein>
<proteinExistence type="predicted"/>
<sequence>MDFLVQPKNRTQGLSPNSNFRLPPLDGSLTPAQIYDWHYENNPHHPVFVYADDLTGELRYRRYSDVVPAIHRAGRYVAKEVGVDLDGDPRTYPAVAILALSDTITFHTTLVGMMRAEIPVATISPRLAPNVVAHLLKETKATHILVSSEKLVRDTALEALSILRRQGSEAVHLVSMPTYQHLYGGGRTFEGLPRRTGDFGAPTIIVHSSGSTSLPKPIRWNARHDLQLGIAPWYGEHDFCNQIFACHAVELFHGLGLCMLFWVISTGLIIGALPPSEPAIVPSPERIFNGLLATEPAYTLVATKYIQEWALDPAKVDFLKTLKGLCYAGTHLNKAIGDYLVKEGVHIYTVFGSSEGGCIGMFFPNDVGEDWEYIAINPHNTATLIPREDGTHEMFILGKPHMELCVKNTKVLGFDAYATNDLFEAHPTRPGFWRILGRADDQIMLSTGETINPTTLEGILSQHPYVAGAVMFGRNRPRPGVIIEPKPEFAFDPEDSGRRADFIEDIWSKIEEMNYLAEKHAQISQKMVIVASPSKPFVYTNKGLPRRPVVLQTYLTEMDTLYR</sequence>
<keyword evidence="2" id="KW-1185">Reference proteome</keyword>
<dbReference type="EMBL" id="ML208668">
    <property type="protein sequence ID" value="TFK61362.1"/>
    <property type="molecule type" value="Genomic_DNA"/>
</dbReference>
<accession>A0ACD3A6Z8</accession>
<evidence type="ECO:0000313" key="2">
    <source>
        <dbReference type="Proteomes" id="UP000308600"/>
    </source>
</evidence>
<name>A0ACD3A6Z8_9AGAR</name>
<organism evidence="1 2">
    <name type="scientific">Pluteus cervinus</name>
    <dbReference type="NCBI Taxonomy" id="181527"/>
    <lineage>
        <taxon>Eukaryota</taxon>
        <taxon>Fungi</taxon>
        <taxon>Dikarya</taxon>
        <taxon>Basidiomycota</taxon>
        <taxon>Agaricomycotina</taxon>
        <taxon>Agaricomycetes</taxon>
        <taxon>Agaricomycetidae</taxon>
        <taxon>Agaricales</taxon>
        <taxon>Pluteineae</taxon>
        <taxon>Pluteaceae</taxon>
        <taxon>Pluteus</taxon>
    </lineage>
</organism>